<name>A0AAF5D167_STRER</name>
<feature type="domain" description="Kringle-like" evidence="3">
    <location>
        <begin position="50"/>
        <end position="219"/>
    </location>
</feature>
<dbReference type="Pfam" id="PF25866">
    <property type="entry name" value="Kringle_2"/>
    <property type="match status" value="1"/>
</dbReference>
<sequence length="366" mass="43772">MKGKTLFWILLNTILLILIFEATPAYYTYTKGNETLYDLYFDPSNHLEGDCVTREAQKYYSYFGRRNKNYQSTFLRQKCTVWENARVAFTNKVKFYKKSRKDSDKEKVKNLDLSKVEWGSSGYWKHSECRNVRLPKNHPYYKAKGVWDEDKEVKHKFERRNGNEKYRAGWNFGPWCYVQVNSPSLRGQLLRDKQDHSWYLNTTLNTDLYPMACFPICMGKGEKRISNFGLKKRKTNMIFNRRAINNINKHFFKSFHYGMMEYYQKTSDRLHASDDFMTFYKTSMWAGFIVITLTIIIVYVCYRLDKYDEKLENGDVIEREIDDLDHFFEFQKDDNIEKAKEDLRSVLLKCQGIQIKRLTDLANNDN</sequence>
<keyword evidence="1" id="KW-0812">Transmembrane</keyword>
<dbReference type="WBParaSite" id="TCONS_00005147.p1">
    <property type="protein sequence ID" value="TCONS_00005147.p1"/>
    <property type="gene ID" value="XLOC_003484"/>
</dbReference>
<reference evidence="5" key="1">
    <citation type="submission" date="2024-02" db="UniProtKB">
        <authorList>
            <consortium name="WormBaseParasite"/>
        </authorList>
    </citation>
    <scope>IDENTIFICATION</scope>
</reference>
<evidence type="ECO:0000313" key="4">
    <source>
        <dbReference type="Proteomes" id="UP000035681"/>
    </source>
</evidence>
<feature type="signal peptide" evidence="2">
    <location>
        <begin position="1"/>
        <end position="24"/>
    </location>
</feature>
<protein>
    <submittedName>
        <fullName evidence="5">Kringle domain-containing protein</fullName>
    </submittedName>
</protein>
<proteinExistence type="predicted"/>
<dbReference type="Proteomes" id="UP000035681">
    <property type="component" value="Unplaced"/>
</dbReference>
<dbReference type="AlphaFoldDB" id="A0AAF5D167"/>
<organism evidence="4 5">
    <name type="scientific">Strongyloides stercoralis</name>
    <name type="common">Threadworm</name>
    <dbReference type="NCBI Taxonomy" id="6248"/>
    <lineage>
        <taxon>Eukaryota</taxon>
        <taxon>Metazoa</taxon>
        <taxon>Ecdysozoa</taxon>
        <taxon>Nematoda</taxon>
        <taxon>Chromadorea</taxon>
        <taxon>Rhabditida</taxon>
        <taxon>Tylenchina</taxon>
        <taxon>Panagrolaimomorpha</taxon>
        <taxon>Strongyloidoidea</taxon>
        <taxon>Strongyloididae</taxon>
        <taxon>Strongyloides</taxon>
    </lineage>
</organism>
<evidence type="ECO:0000259" key="3">
    <source>
        <dbReference type="Pfam" id="PF25866"/>
    </source>
</evidence>
<evidence type="ECO:0000313" key="5">
    <source>
        <dbReference type="WBParaSite" id="TCONS_00005147.p1"/>
    </source>
</evidence>
<keyword evidence="1" id="KW-1133">Transmembrane helix</keyword>
<feature type="chain" id="PRO_5042006044" evidence="2">
    <location>
        <begin position="25"/>
        <end position="366"/>
    </location>
</feature>
<evidence type="ECO:0000256" key="1">
    <source>
        <dbReference type="SAM" id="Phobius"/>
    </source>
</evidence>
<evidence type="ECO:0000256" key="2">
    <source>
        <dbReference type="SAM" id="SignalP"/>
    </source>
</evidence>
<feature type="transmembrane region" description="Helical" evidence="1">
    <location>
        <begin position="284"/>
        <end position="302"/>
    </location>
</feature>
<dbReference type="InterPro" id="IPR058845">
    <property type="entry name" value="Kringle_2"/>
</dbReference>
<keyword evidence="1" id="KW-0472">Membrane</keyword>
<keyword evidence="2" id="KW-0732">Signal</keyword>
<keyword evidence="4" id="KW-1185">Reference proteome</keyword>
<accession>A0AAF5D167</accession>